<name>A0A380C6D3_9GAMM</name>
<dbReference type="Proteomes" id="UP000254069">
    <property type="component" value="Unassembled WGS sequence"/>
</dbReference>
<dbReference type="Pfam" id="PF22113">
    <property type="entry name" value="Mtrc-MtrF_II-IV_dom"/>
    <property type="match status" value="2"/>
</dbReference>
<dbReference type="SUPFAM" id="SSF48695">
    <property type="entry name" value="Multiheme cytochromes"/>
    <property type="match status" value="1"/>
</dbReference>
<feature type="domain" description="Outer membrane cytochrome MtrC/MtrF-like" evidence="2">
    <location>
        <begin position="190"/>
        <end position="315"/>
    </location>
</feature>
<evidence type="ECO:0000259" key="3">
    <source>
        <dbReference type="Pfam" id="PF22118"/>
    </source>
</evidence>
<dbReference type="AlphaFoldDB" id="A0A380C6D3"/>
<organism evidence="4 5">
    <name type="scientific">Shewanella algae</name>
    <dbReference type="NCBI Taxonomy" id="38313"/>
    <lineage>
        <taxon>Bacteria</taxon>
        <taxon>Pseudomonadati</taxon>
        <taxon>Pseudomonadota</taxon>
        <taxon>Gammaproteobacteria</taxon>
        <taxon>Alteromonadales</taxon>
        <taxon>Shewanellaceae</taxon>
        <taxon>Shewanella</taxon>
    </lineage>
</organism>
<protein>
    <submittedName>
        <fullName evidence="4">Decaheme c-type cytochrome, OmcA/MtrC family</fullName>
    </submittedName>
</protein>
<dbReference type="InterPro" id="IPR036280">
    <property type="entry name" value="Multihaem_cyt_sf"/>
</dbReference>
<dbReference type="Gene3D" id="1.10.720.180">
    <property type="match status" value="3"/>
</dbReference>
<reference evidence="4 5" key="1">
    <citation type="submission" date="2018-06" db="EMBL/GenBank/DDBJ databases">
        <authorList>
            <consortium name="Pathogen Informatics"/>
            <person name="Doyle S."/>
        </authorList>
    </citation>
    <scope>NUCLEOTIDE SEQUENCE [LARGE SCALE GENOMIC DNA]</scope>
    <source>
        <strain evidence="4 5">NCTC10738</strain>
    </source>
</reference>
<feature type="domain" description="Decaheme cytochrome c component MtrF-like" evidence="3">
    <location>
        <begin position="323"/>
        <end position="463"/>
    </location>
</feature>
<dbReference type="InterPro" id="IPR020014">
    <property type="entry name" value="Decahaem_cyt-c_OmcA/MtrC"/>
</dbReference>
<dbReference type="EMBL" id="UGYO01000002">
    <property type="protein sequence ID" value="SUJ12595.1"/>
    <property type="molecule type" value="Genomic_DNA"/>
</dbReference>
<dbReference type="RefSeq" id="WP_115390549.1">
    <property type="nucleotide sequence ID" value="NZ_JADZHC010000042.1"/>
</dbReference>
<proteinExistence type="predicted"/>
<evidence type="ECO:0000313" key="4">
    <source>
        <dbReference type="EMBL" id="SUJ12595.1"/>
    </source>
</evidence>
<keyword evidence="5" id="KW-1185">Reference proteome</keyword>
<dbReference type="Pfam" id="PF22118">
    <property type="entry name" value="MtrF-like_dom-III"/>
    <property type="match status" value="1"/>
</dbReference>
<dbReference type="InterPro" id="IPR054334">
    <property type="entry name" value="MtrC-MtrF_dom_I"/>
</dbReference>
<dbReference type="Pfam" id="PF22111">
    <property type="entry name" value="MtrC-MtrF_N"/>
    <property type="match status" value="1"/>
</dbReference>
<gene>
    <name evidence="4" type="ORF">NCTC10738_04423</name>
</gene>
<accession>A0A380C6D3</accession>
<dbReference type="NCBIfam" id="TIGR03507">
    <property type="entry name" value="decahem_SO1788"/>
    <property type="match status" value="1"/>
</dbReference>
<dbReference type="PROSITE" id="PS51257">
    <property type="entry name" value="PROKAR_LIPOPROTEIN"/>
    <property type="match status" value="1"/>
</dbReference>
<evidence type="ECO:0000313" key="5">
    <source>
        <dbReference type="Proteomes" id="UP000254069"/>
    </source>
</evidence>
<evidence type="ECO:0000259" key="1">
    <source>
        <dbReference type="Pfam" id="PF22111"/>
    </source>
</evidence>
<feature type="domain" description="Outer membrane cytochrome MtrC/MtrF-like" evidence="2">
    <location>
        <begin position="468"/>
        <end position="640"/>
    </location>
</feature>
<dbReference type="InterPro" id="IPR054337">
    <property type="entry name" value="Mtrc-MtrF-like_dom_II/IV"/>
</dbReference>
<dbReference type="CDD" id="cd08168">
    <property type="entry name" value="Cytochrom_C3"/>
    <property type="match status" value="1"/>
</dbReference>
<feature type="domain" description="Decaheme cytochrome c component MtrC/MtrF" evidence="1">
    <location>
        <begin position="62"/>
        <end position="182"/>
    </location>
</feature>
<dbReference type="InterPro" id="IPR054355">
    <property type="entry name" value="MtrF-like_dom_III"/>
</dbReference>
<evidence type="ECO:0000259" key="2">
    <source>
        <dbReference type="Pfam" id="PF22113"/>
    </source>
</evidence>
<sequence length="643" mass="68307">MSKEYTPKTPLFYLGAPLLTAMLALSGCGGDDGNPGTPGEPGGEPAMNISKLNIEVKETALEEGITRVDYRVTNQDDEPVVGIPSGRFIAAQLLPEGTSGAGNSSEWQYFTAETCSSSCPGTYVDHKNGNYSYSFSAPFDGMNEIAEIAGATHRVVIKLGGDTLADGTALPITNDHYDWQPPGGAPAYSRNIVSIDTCNSCHNDLAFHGGNYNQVETCVTCHNATRVSNPENIFPQMIHAKHLAGFPKPLSDCQTCHKEDETLSEQHNWFRVPTMESCGSCHNNIDFIKGKGHPAQADNSNCVACHNPDWTREVHANQENMAALEQFKAEVTNASVSGSSLSFSLKLSNPQTGAAYNDSADKQVFVNDLRVYANWGTSFDYATRSARSIRVHEVVPLSGSDGVYQYQLDGLTIPAGSEADAGTLAIQGRVCASQGMLVDCSDSAASVLVIKSSHQSFNMAGLTTAGRRQVVSNETCGSCHGDQQLNFHGSRNDLAGQCQLCHNPNMQADATAANPSASSADFKQLIHALHSANFEGFETLQFPGNIGNCAHCHSKDENGVLSMALPLSPAVQPLSLDDGSFTSPTAAVCSNCHQSDSARNHMTQQGAVFQGTEADAKAGTESCATCHGQGGMADVTKVHPIAQ</sequence>